<dbReference type="EMBL" id="BMAW01094536">
    <property type="protein sequence ID" value="GFS65958.1"/>
    <property type="molecule type" value="Genomic_DNA"/>
</dbReference>
<evidence type="ECO:0000313" key="2">
    <source>
        <dbReference type="Proteomes" id="UP000887013"/>
    </source>
</evidence>
<evidence type="ECO:0000313" key="1">
    <source>
        <dbReference type="EMBL" id="GFS65958.1"/>
    </source>
</evidence>
<gene>
    <name evidence="1" type="ORF">NPIL_62901</name>
</gene>
<comment type="caution">
    <text evidence="1">The sequence shown here is derived from an EMBL/GenBank/DDBJ whole genome shotgun (WGS) entry which is preliminary data.</text>
</comment>
<organism evidence="1 2">
    <name type="scientific">Nephila pilipes</name>
    <name type="common">Giant wood spider</name>
    <name type="synonym">Nephila maculata</name>
    <dbReference type="NCBI Taxonomy" id="299642"/>
    <lineage>
        <taxon>Eukaryota</taxon>
        <taxon>Metazoa</taxon>
        <taxon>Ecdysozoa</taxon>
        <taxon>Arthropoda</taxon>
        <taxon>Chelicerata</taxon>
        <taxon>Arachnida</taxon>
        <taxon>Araneae</taxon>
        <taxon>Araneomorphae</taxon>
        <taxon>Entelegynae</taxon>
        <taxon>Araneoidea</taxon>
        <taxon>Nephilidae</taxon>
        <taxon>Nephila</taxon>
    </lineage>
</organism>
<accession>A0A8X6MM70</accession>
<dbReference type="AlphaFoldDB" id="A0A8X6MM70"/>
<name>A0A8X6MM70_NEPPI</name>
<protein>
    <submittedName>
        <fullName evidence="1">Uncharacterized protein</fullName>
    </submittedName>
</protein>
<reference evidence="1" key="1">
    <citation type="submission" date="2020-08" db="EMBL/GenBank/DDBJ databases">
        <title>Multicomponent nature underlies the extraordinary mechanical properties of spider dragline silk.</title>
        <authorList>
            <person name="Kono N."/>
            <person name="Nakamura H."/>
            <person name="Mori M."/>
            <person name="Yoshida Y."/>
            <person name="Ohtoshi R."/>
            <person name="Malay A.D."/>
            <person name="Moran D.A.P."/>
            <person name="Tomita M."/>
            <person name="Numata K."/>
            <person name="Arakawa K."/>
        </authorList>
    </citation>
    <scope>NUCLEOTIDE SEQUENCE</scope>
</reference>
<proteinExistence type="predicted"/>
<dbReference type="Proteomes" id="UP000887013">
    <property type="component" value="Unassembled WGS sequence"/>
</dbReference>
<sequence length="126" mass="13639">MVSIKSFYLPHTGSISAHPTSNVTRRAGEQGISQGRKQEITTVQLLKLAPVPFALLAPTLMAERHYSPFCNTNTSSASHSLICISVLGRTSVSEPAFVHYHSGHVPWTGAFAINLRRKSTPNPPSS</sequence>
<keyword evidence="2" id="KW-1185">Reference proteome</keyword>